<dbReference type="HOGENOM" id="CLU_2448278_0_0_5"/>
<gene>
    <name evidence="1" type="ORF">ABI_21840</name>
</gene>
<dbReference type="EMBL" id="GL883077">
    <property type="protein sequence ID" value="EGF93742.1"/>
    <property type="molecule type" value="Genomic_DNA"/>
</dbReference>
<sequence>MGVKMTWTDLPQDFVRRETARVRRALEAAAEVTAAEIEDRMPWARLEVTSEDDEVSIVVMRGGDLVADAVRGQSDEILHAVGRKGGGDG</sequence>
<dbReference type="AlphaFoldDB" id="F4QGY9"/>
<dbReference type="Proteomes" id="UP000006512">
    <property type="component" value="Unassembled WGS sequence"/>
</dbReference>
<organism evidence="1 2">
    <name type="scientific">Asticcacaulis biprosthecium C19</name>
    <dbReference type="NCBI Taxonomy" id="715226"/>
    <lineage>
        <taxon>Bacteria</taxon>
        <taxon>Pseudomonadati</taxon>
        <taxon>Pseudomonadota</taxon>
        <taxon>Alphaproteobacteria</taxon>
        <taxon>Caulobacterales</taxon>
        <taxon>Caulobacteraceae</taxon>
        <taxon>Asticcacaulis</taxon>
    </lineage>
</organism>
<evidence type="ECO:0000313" key="2">
    <source>
        <dbReference type="Proteomes" id="UP000006512"/>
    </source>
</evidence>
<accession>F4QGY9</accession>
<proteinExistence type="predicted"/>
<evidence type="ECO:0000313" key="1">
    <source>
        <dbReference type="EMBL" id="EGF93742.1"/>
    </source>
</evidence>
<dbReference type="STRING" id="715226.ABI_21840"/>
<reference evidence="2" key="1">
    <citation type="submission" date="2011-03" db="EMBL/GenBank/DDBJ databases">
        <title>Draft genome sequence of Brevundimonas diminuta.</title>
        <authorList>
            <person name="Brown P.J.B."/>
            <person name="Buechlein A."/>
            <person name="Hemmerich C."/>
            <person name="Brun Y.V."/>
        </authorList>
    </citation>
    <scope>NUCLEOTIDE SEQUENCE [LARGE SCALE GENOMIC DNA]</scope>
    <source>
        <strain evidence="2">C19</strain>
    </source>
</reference>
<keyword evidence="2" id="KW-1185">Reference proteome</keyword>
<name>F4QGY9_9CAUL</name>
<protein>
    <submittedName>
        <fullName evidence="1">Uncharacterized protein</fullName>
    </submittedName>
</protein>